<evidence type="ECO:0008006" key="3">
    <source>
        <dbReference type="Google" id="ProtNLM"/>
    </source>
</evidence>
<dbReference type="GeneID" id="37136411"/>
<dbReference type="PANTHER" id="PTHR43881">
    <property type="entry name" value="GAMMA-GLUTAMYLTRANSPEPTIDASE (AFU_ORTHOLOGUE AFUA_4G13580)"/>
    <property type="match status" value="1"/>
</dbReference>
<accession>A0A319CG98</accession>
<dbReference type="OrthoDB" id="2015213at2759"/>
<dbReference type="EMBL" id="KZ821739">
    <property type="protein sequence ID" value="PYH77613.1"/>
    <property type="molecule type" value="Genomic_DNA"/>
</dbReference>
<sequence length="124" mass="13129">MVPCRQTMAQTPLTPFHGRRSVVHSLNSMIACSPPLAAMAGHRIHSQGGNAAVCISHASAAALNATEPASTGTGGDMFCLFYDAPTLGMSALNGPGRVPKTITPALREVDTIVWSMWRTALRKR</sequence>
<dbReference type="AlphaFoldDB" id="A0A319CG98"/>
<keyword evidence="2" id="KW-1185">Reference proteome</keyword>
<protein>
    <recommendedName>
        <fullName evidence="3">Gamma-glutamyltranspeptidase</fullName>
    </recommendedName>
</protein>
<dbReference type="Pfam" id="PF01019">
    <property type="entry name" value="G_glu_transpept"/>
    <property type="match status" value="1"/>
</dbReference>
<dbReference type="VEuPathDB" id="FungiDB:BO82DRAFT_344612"/>
<organism evidence="1 2">
    <name type="scientific">Aspergillus uvarum CBS 121591</name>
    <dbReference type="NCBI Taxonomy" id="1448315"/>
    <lineage>
        <taxon>Eukaryota</taxon>
        <taxon>Fungi</taxon>
        <taxon>Dikarya</taxon>
        <taxon>Ascomycota</taxon>
        <taxon>Pezizomycotina</taxon>
        <taxon>Eurotiomycetes</taxon>
        <taxon>Eurotiomycetidae</taxon>
        <taxon>Eurotiales</taxon>
        <taxon>Aspergillaceae</taxon>
        <taxon>Aspergillus</taxon>
        <taxon>Aspergillus subgen. Circumdati</taxon>
    </lineage>
</organism>
<evidence type="ECO:0000313" key="1">
    <source>
        <dbReference type="EMBL" id="PYH77613.1"/>
    </source>
</evidence>
<dbReference type="InterPro" id="IPR029055">
    <property type="entry name" value="Ntn_hydrolases_N"/>
</dbReference>
<dbReference type="InterPro" id="IPR052896">
    <property type="entry name" value="GGT-like_enzyme"/>
</dbReference>
<gene>
    <name evidence="1" type="ORF">BO82DRAFT_344612</name>
</gene>
<dbReference type="SUPFAM" id="SSF56235">
    <property type="entry name" value="N-terminal nucleophile aminohydrolases (Ntn hydrolases)"/>
    <property type="match status" value="1"/>
</dbReference>
<proteinExistence type="predicted"/>
<dbReference type="STRING" id="1448315.A0A319CG98"/>
<dbReference type="RefSeq" id="XP_025487813.1">
    <property type="nucleotide sequence ID" value="XM_025633670.1"/>
</dbReference>
<dbReference type="PROSITE" id="PS51257">
    <property type="entry name" value="PROKAR_LIPOPROTEIN"/>
    <property type="match status" value="1"/>
</dbReference>
<reference evidence="1 2" key="1">
    <citation type="submission" date="2016-12" db="EMBL/GenBank/DDBJ databases">
        <title>The genomes of Aspergillus section Nigri reveals drivers in fungal speciation.</title>
        <authorList>
            <consortium name="DOE Joint Genome Institute"/>
            <person name="Vesth T.C."/>
            <person name="Nybo J."/>
            <person name="Theobald S."/>
            <person name="Brandl J."/>
            <person name="Frisvad J.C."/>
            <person name="Nielsen K.F."/>
            <person name="Lyhne E.K."/>
            <person name="Kogle M.E."/>
            <person name="Kuo A."/>
            <person name="Riley R."/>
            <person name="Clum A."/>
            <person name="Nolan M."/>
            <person name="Lipzen A."/>
            <person name="Salamov A."/>
            <person name="Henrissat B."/>
            <person name="Wiebenga A."/>
            <person name="De Vries R.P."/>
            <person name="Grigoriev I.V."/>
            <person name="Mortensen U.H."/>
            <person name="Andersen M.R."/>
            <person name="Baker S.E."/>
        </authorList>
    </citation>
    <scope>NUCLEOTIDE SEQUENCE [LARGE SCALE GENOMIC DNA]</scope>
    <source>
        <strain evidence="1 2">CBS 121591</strain>
    </source>
</reference>
<dbReference type="PANTHER" id="PTHR43881:SF1">
    <property type="entry name" value="GAMMA-GLUTAMYLTRANSPEPTIDASE (AFU_ORTHOLOGUE AFUA_4G13580)"/>
    <property type="match status" value="1"/>
</dbReference>
<evidence type="ECO:0000313" key="2">
    <source>
        <dbReference type="Proteomes" id="UP000248340"/>
    </source>
</evidence>
<dbReference type="Proteomes" id="UP000248340">
    <property type="component" value="Unassembled WGS sequence"/>
</dbReference>
<name>A0A319CG98_9EURO</name>